<comment type="caution">
    <text evidence="1">The sequence shown here is derived from an EMBL/GenBank/DDBJ whole genome shotgun (WGS) entry which is preliminary data.</text>
</comment>
<reference evidence="1" key="1">
    <citation type="journal article" date="2015" name="Nature">
        <title>Complex archaea that bridge the gap between prokaryotes and eukaryotes.</title>
        <authorList>
            <person name="Spang A."/>
            <person name="Saw J.H."/>
            <person name="Jorgensen S.L."/>
            <person name="Zaremba-Niedzwiedzka K."/>
            <person name="Martijn J."/>
            <person name="Lind A.E."/>
            <person name="van Eijk R."/>
            <person name="Schleper C."/>
            <person name="Guy L."/>
            <person name="Ettema T.J."/>
        </authorList>
    </citation>
    <scope>NUCLEOTIDE SEQUENCE</scope>
</reference>
<sequence length="265" mass="30099">MNGIPDLPPDSWIMRAFDYVRERSMLPDWVTFWILMAYCGAALQDSIYVPWTGKPIFPNFPLLVVMPSGRGKTSTMTTCKPLFNRCLPYQIPEDSTAESAVRMFSQMGRSRHGNSVCMWEIPELADVFGRKDYQQGLIARVTRLLDAPYDKEISRATGNLQIRISGHAVMSWMAGTTFDWLEKHVEDAVTSGGFLPRLITLYTNEAPKWVPNPVKDAEVESKLNAELYRILNQVGSRMAQEVKLPEEWLGVSKWVFDEQIDALGT</sequence>
<dbReference type="EMBL" id="LAZR01015828">
    <property type="protein sequence ID" value="KKM07179.1"/>
    <property type="molecule type" value="Genomic_DNA"/>
</dbReference>
<gene>
    <name evidence="1" type="ORF">LCGC14_1736570</name>
</gene>
<name>A0A0F9H7U9_9ZZZZ</name>
<organism evidence="1">
    <name type="scientific">marine sediment metagenome</name>
    <dbReference type="NCBI Taxonomy" id="412755"/>
    <lineage>
        <taxon>unclassified sequences</taxon>
        <taxon>metagenomes</taxon>
        <taxon>ecological metagenomes</taxon>
    </lineage>
</organism>
<accession>A0A0F9H7U9</accession>
<evidence type="ECO:0000313" key="1">
    <source>
        <dbReference type="EMBL" id="KKM07179.1"/>
    </source>
</evidence>
<proteinExistence type="predicted"/>
<dbReference type="AlphaFoldDB" id="A0A0F9H7U9"/>
<evidence type="ECO:0008006" key="2">
    <source>
        <dbReference type="Google" id="ProtNLM"/>
    </source>
</evidence>
<protein>
    <recommendedName>
        <fullName evidence="2">DUF3631 domain-containing protein</fullName>
    </recommendedName>
</protein>
<feature type="non-terminal residue" evidence="1">
    <location>
        <position position="265"/>
    </location>
</feature>